<evidence type="ECO:0000313" key="2">
    <source>
        <dbReference type="EMBL" id="RRT63719.1"/>
    </source>
</evidence>
<proteinExistence type="predicted"/>
<feature type="region of interest" description="Disordered" evidence="1">
    <location>
        <begin position="29"/>
        <end position="56"/>
    </location>
</feature>
<feature type="compositionally biased region" description="Polar residues" evidence="1">
    <location>
        <begin position="78"/>
        <end position="98"/>
    </location>
</feature>
<dbReference type="Proteomes" id="UP000287651">
    <property type="component" value="Unassembled WGS sequence"/>
</dbReference>
<feature type="compositionally biased region" description="Basic and acidic residues" evidence="1">
    <location>
        <begin position="29"/>
        <end position="43"/>
    </location>
</feature>
<dbReference type="EMBL" id="AMZH03006481">
    <property type="protein sequence ID" value="RRT63719.1"/>
    <property type="molecule type" value="Genomic_DNA"/>
</dbReference>
<evidence type="ECO:0000313" key="3">
    <source>
        <dbReference type="Proteomes" id="UP000287651"/>
    </source>
</evidence>
<dbReference type="AlphaFoldDB" id="A0A426ZIA9"/>
<comment type="caution">
    <text evidence="2">The sequence shown here is derived from an EMBL/GenBank/DDBJ whole genome shotgun (WGS) entry which is preliminary data.</text>
</comment>
<sequence>MQRIPGTIIPSPNIPPREGMRWRVIVGKVRSERKNRQDRDHLATKYNQNQRKNGMTKIECRSTKVFGPHHCYPLPPSSCKQKMKSGSLSRSTSQPSQQPKEKTHAASVEKPPVEKTTAALTEKSPTKGGNETSSKRKKHMVQKAEKGMPPPKTRVGNPLLRIGASRKERSRARKSLGASVKYPDVTVVEDPFTDHPKDANVEIENSQPFDDNVYPED</sequence>
<protein>
    <submittedName>
        <fullName evidence="2">Uncharacterized protein</fullName>
    </submittedName>
</protein>
<accession>A0A426ZIA9</accession>
<evidence type="ECO:0000256" key="1">
    <source>
        <dbReference type="SAM" id="MobiDB-lite"/>
    </source>
</evidence>
<reference evidence="2 3" key="1">
    <citation type="journal article" date="2014" name="Agronomy (Basel)">
        <title>A Draft Genome Sequence for Ensete ventricosum, the Drought-Tolerant Tree Against Hunger.</title>
        <authorList>
            <person name="Harrison J."/>
            <person name="Moore K.A."/>
            <person name="Paszkiewicz K."/>
            <person name="Jones T."/>
            <person name="Grant M."/>
            <person name="Ambacheew D."/>
            <person name="Muzemil S."/>
            <person name="Studholme D.J."/>
        </authorList>
    </citation>
    <scope>NUCLEOTIDE SEQUENCE [LARGE SCALE GENOMIC DNA]</scope>
</reference>
<feature type="region of interest" description="Disordered" evidence="1">
    <location>
        <begin position="77"/>
        <end position="217"/>
    </location>
</feature>
<organism evidence="2 3">
    <name type="scientific">Ensete ventricosum</name>
    <name type="common">Abyssinian banana</name>
    <name type="synonym">Musa ensete</name>
    <dbReference type="NCBI Taxonomy" id="4639"/>
    <lineage>
        <taxon>Eukaryota</taxon>
        <taxon>Viridiplantae</taxon>
        <taxon>Streptophyta</taxon>
        <taxon>Embryophyta</taxon>
        <taxon>Tracheophyta</taxon>
        <taxon>Spermatophyta</taxon>
        <taxon>Magnoliopsida</taxon>
        <taxon>Liliopsida</taxon>
        <taxon>Zingiberales</taxon>
        <taxon>Musaceae</taxon>
        <taxon>Ensete</taxon>
    </lineage>
</organism>
<gene>
    <name evidence="2" type="ORF">B296_00024763</name>
</gene>
<name>A0A426ZIA9_ENSVE</name>